<dbReference type="PANTHER" id="PTHR31084:SF0">
    <property type="entry name" value="ALPHA-L-FUCOSIDASE 2"/>
    <property type="match status" value="1"/>
</dbReference>
<dbReference type="Pfam" id="PF22124">
    <property type="entry name" value="Glyco_hydro_95_cat"/>
    <property type="match status" value="1"/>
</dbReference>
<dbReference type="EMBL" id="JBHLWN010000043">
    <property type="protein sequence ID" value="MFC0212979.1"/>
    <property type="molecule type" value="Genomic_DNA"/>
</dbReference>
<sequence length="804" mass="89152">MSDNKLTMWYDRPAGSWFEALPIGNGRLGGMVFGGTERERIALNEDTLWSGEPRDTLNHEAAGYLDLVRTLIFEGKHADAEAVIEEHMLGPDIESYLPLGDLELVFDRAGETAEYRRELDLSEGVARVRYRLGDAYCTRELLVSAADQVMAVRLECERKFEFTAVLHSPLQFRVRLSAPGEVTLTGQAPVRVLPNTVKSDDPIEYADGRGIRFEAKLRMMAEHGRVEASGGRIRFSGAGPVTLLLAAATSFGGFRVDPSASGADPGVVCSDRLAQAAALGYERIKARHVQEYRSLFGRSTFELGGAGPGIAANRSMLPTDIRLQALREGAEDPGLIALFYQYGRYLLLSSSRPGTQPANLQGIWNDKMRPPWCSSWTTNINVEMNYWPAELTNLAECHRPLFDFIEDLRITGKDVASVHYGCRGWAAHHNIDLWRTATPASGSASWAFWPMAGAWLCRHLWEHYAFTQDEQFLRQAYPAMSEAALFCLDWLVEAPNGGLVTCPSTSPENSFIAPDGRSSSVTQSATLDTALIRDLFANCLEAARILGIGDALAERIEAALERLPPYRIGAYGQLQEWDDDFEEREPGHRHTAHLTALHPLDQITLRGEPKLAAACRTALERRLANGGAHTGWSCAWMINFWARLSQPQQAARYLRELLAGAHPNLMNAHRHPKVQQDIFQIDGNLAGVSGIVEMLLQSHGGELQLLPSLPPQWVRGKITGLRARGAFEVDIEWEEGKLLRARIRSEAGKPCRLRTQRPVRVHGGTAVVIQSSPESHLIAFGTEAGQIYDIVPRSRITDEIHETR</sequence>
<feature type="domain" description="Glycosyl hydrolase family 95 N-terminal" evidence="1">
    <location>
        <begin position="8"/>
        <end position="251"/>
    </location>
</feature>
<gene>
    <name evidence="4" type="ORF">ACFFK0_11025</name>
</gene>
<dbReference type="Gene3D" id="1.50.10.10">
    <property type="match status" value="1"/>
</dbReference>
<dbReference type="InterPro" id="IPR049053">
    <property type="entry name" value="AFCA-like_C"/>
</dbReference>
<evidence type="ECO:0000259" key="2">
    <source>
        <dbReference type="Pfam" id="PF21307"/>
    </source>
</evidence>
<organism evidence="4 5">
    <name type="scientific">Paenibacillus chartarius</name>
    <dbReference type="NCBI Taxonomy" id="747481"/>
    <lineage>
        <taxon>Bacteria</taxon>
        <taxon>Bacillati</taxon>
        <taxon>Bacillota</taxon>
        <taxon>Bacilli</taxon>
        <taxon>Bacillales</taxon>
        <taxon>Paenibacillaceae</taxon>
        <taxon>Paenibacillus</taxon>
    </lineage>
</organism>
<dbReference type="InterPro" id="IPR016518">
    <property type="entry name" value="Alpha-L-fucosidase"/>
</dbReference>
<accession>A0ABV6DK26</accession>
<proteinExistence type="predicted"/>
<dbReference type="Pfam" id="PF21307">
    <property type="entry name" value="Glyco_hydro_95_C"/>
    <property type="match status" value="1"/>
</dbReference>
<evidence type="ECO:0000259" key="3">
    <source>
        <dbReference type="Pfam" id="PF22124"/>
    </source>
</evidence>
<name>A0ABV6DK26_9BACL</name>
<evidence type="ECO:0000313" key="5">
    <source>
        <dbReference type="Proteomes" id="UP001589776"/>
    </source>
</evidence>
<dbReference type="Pfam" id="PF14498">
    <property type="entry name" value="Glyco_hyd_65N_2"/>
    <property type="match status" value="1"/>
</dbReference>
<keyword evidence="5" id="KW-1185">Reference proteome</keyword>
<dbReference type="InterPro" id="IPR054363">
    <property type="entry name" value="GH95_cat"/>
</dbReference>
<dbReference type="RefSeq" id="WP_377470228.1">
    <property type="nucleotide sequence ID" value="NZ_JBHLWN010000043.1"/>
</dbReference>
<dbReference type="InterPro" id="IPR008928">
    <property type="entry name" value="6-hairpin_glycosidase_sf"/>
</dbReference>
<dbReference type="InterPro" id="IPR012341">
    <property type="entry name" value="6hp_glycosidase-like_sf"/>
</dbReference>
<dbReference type="Gene3D" id="2.60.40.1180">
    <property type="entry name" value="Golgi alpha-mannosidase II"/>
    <property type="match status" value="1"/>
</dbReference>
<evidence type="ECO:0000259" key="1">
    <source>
        <dbReference type="Pfam" id="PF14498"/>
    </source>
</evidence>
<reference evidence="4 5" key="1">
    <citation type="submission" date="2024-09" db="EMBL/GenBank/DDBJ databases">
        <authorList>
            <person name="Sun Q."/>
            <person name="Mori K."/>
        </authorList>
    </citation>
    <scope>NUCLEOTIDE SEQUENCE [LARGE SCALE GENOMIC DNA]</scope>
    <source>
        <strain evidence="4 5">CCM 7759</strain>
    </source>
</reference>
<feature type="domain" description="Glycosyl hydrolase family 95 catalytic" evidence="3">
    <location>
        <begin position="280"/>
        <end position="695"/>
    </location>
</feature>
<dbReference type="PIRSF" id="PIRSF007663">
    <property type="entry name" value="UCP007663"/>
    <property type="match status" value="1"/>
</dbReference>
<comment type="caution">
    <text evidence="4">The sequence shown here is derived from an EMBL/GenBank/DDBJ whole genome shotgun (WGS) entry which is preliminary data.</text>
</comment>
<protein>
    <submittedName>
        <fullName evidence="4">Glycoside hydrolase N-terminal domain-containing protein</fullName>
    </submittedName>
</protein>
<dbReference type="Gene3D" id="2.70.98.50">
    <property type="entry name" value="putative glycoside hydrolase family protein from bacillus halodurans"/>
    <property type="match status" value="1"/>
</dbReference>
<dbReference type="PANTHER" id="PTHR31084">
    <property type="entry name" value="ALPHA-L-FUCOSIDASE 2"/>
    <property type="match status" value="1"/>
</dbReference>
<dbReference type="GO" id="GO:0016787">
    <property type="term" value="F:hydrolase activity"/>
    <property type="evidence" value="ECO:0007669"/>
    <property type="project" value="UniProtKB-KW"/>
</dbReference>
<dbReference type="Proteomes" id="UP001589776">
    <property type="component" value="Unassembled WGS sequence"/>
</dbReference>
<dbReference type="InterPro" id="IPR013780">
    <property type="entry name" value="Glyco_hydro_b"/>
</dbReference>
<dbReference type="InterPro" id="IPR027414">
    <property type="entry name" value="GH95_N_dom"/>
</dbReference>
<keyword evidence="4" id="KW-0378">Hydrolase</keyword>
<feature type="domain" description="Alpha fucosidase A-like C-terminal" evidence="2">
    <location>
        <begin position="697"/>
        <end position="790"/>
    </location>
</feature>
<evidence type="ECO:0000313" key="4">
    <source>
        <dbReference type="EMBL" id="MFC0212979.1"/>
    </source>
</evidence>
<dbReference type="SUPFAM" id="SSF48208">
    <property type="entry name" value="Six-hairpin glycosidases"/>
    <property type="match status" value="1"/>
</dbReference>